<gene>
    <name evidence="1" type="ORF">ACJEBM_31030</name>
</gene>
<feature type="non-terminal residue" evidence="1">
    <location>
        <position position="544"/>
    </location>
</feature>
<proteinExistence type="predicted"/>
<keyword evidence="2" id="KW-1185">Reference proteome</keyword>
<evidence type="ECO:0000313" key="2">
    <source>
        <dbReference type="Proteomes" id="UP001622950"/>
    </source>
</evidence>
<dbReference type="Proteomes" id="UP001622950">
    <property type="component" value="Unassembled WGS sequence"/>
</dbReference>
<organism evidence="1 2">
    <name type="scientific">Pseudomonas neuropathica</name>
    <dbReference type="NCBI Taxonomy" id="2730425"/>
    <lineage>
        <taxon>Bacteria</taxon>
        <taxon>Pseudomonadati</taxon>
        <taxon>Pseudomonadota</taxon>
        <taxon>Gammaproteobacteria</taxon>
        <taxon>Pseudomonadales</taxon>
        <taxon>Pseudomonadaceae</taxon>
        <taxon>Pseudomonas</taxon>
    </lineage>
</organism>
<sequence>VTDKVATDAAAAAANALTVANTKADASAVNSLTTRVEATEGTISSQGTSITGLTNSLTTTNTNVTAAQTAANAANTLAGGKGKVLVQAAAPAAADQLAQNLWIDITGGANTPKRWTGSAWAAVTDKVATDAAAAAANALTVANTKADASTVTALSNTVTQQGSTLTAQGAALTSVQTTLGGIGGSGSNLVDDTYSWLTSTTLPATGNYSLIAAGVSVEGSPSGFGYQLTYTGSVTNARSIFGTAATPMQLAAGKYIISFYASANVAAQVQAGISDVGASNVVNGTTVAVGAARARYSALVTVAADRSGFVIIYINRAGMPGVIVTIDSLMVERQLGDGVAPSSFVAGPSAVAVAANSSATSALDARVVQSEAGLVSQGSAITGLTNSLTITNTNVTAAQMAANTANTLAGGKGKVLVQTAAPSAADQLAQNLWIDITGGANTPKRWTGSAWAAVTDKVATDAAAAAANALTVANTKADASAFNNLTTRVDAAEGTISSQGTSITGLTNSLATTNTNVTAAQTAANTANTLAGGKGKVLVQTAAP</sequence>
<dbReference type="EMBL" id="JBJHQE010000139">
    <property type="protein sequence ID" value="MFK9085086.1"/>
    <property type="molecule type" value="Genomic_DNA"/>
</dbReference>
<accession>A0ACC7N2J3</accession>
<comment type="caution">
    <text evidence="1">The sequence shown here is derived from an EMBL/GenBank/DDBJ whole genome shotgun (WGS) entry which is preliminary data.</text>
</comment>
<name>A0ACC7N2J3_9PSED</name>
<protein>
    <submittedName>
        <fullName evidence="1">Host specificity protein</fullName>
    </submittedName>
</protein>
<reference evidence="1" key="1">
    <citation type="submission" date="2024-11" db="EMBL/GenBank/DDBJ databases">
        <authorList>
            <person name="Lucas J.A."/>
        </authorList>
    </citation>
    <scope>NUCLEOTIDE SEQUENCE</scope>
    <source>
        <strain evidence="1">Z 8.8</strain>
    </source>
</reference>
<evidence type="ECO:0000313" key="1">
    <source>
        <dbReference type="EMBL" id="MFK9085086.1"/>
    </source>
</evidence>
<feature type="non-terminal residue" evidence="1">
    <location>
        <position position="1"/>
    </location>
</feature>